<evidence type="ECO:0000313" key="3">
    <source>
        <dbReference type="Proteomes" id="UP000663869"/>
    </source>
</evidence>
<evidence type="ECO:0000259" key="1">
    <source>
        <dbReference type="Pfam" id="PF10551"/>
    </source>
</evidence>
<accession>A0A818GBB7</accession>
<proteinExistence type="predicted"/>
<dbReference type="Pfam" id="PF10551">
    <property type="entry name" value="MULE"/>
    <property type="match status" value="1"/>
</dbReference>
<name>A0A818GBB7_9BILA</name>
<organism evidence="2 3">
    <name type="scientific">Rotaria socialis</name>
    <dbReference type="NCBI Taxonomy" id="392032"/>
    <lineage>
        <taxon>Eukaryota</taxon>
        <taxon>Metazoa</taxon>
        <taxon>Spiralia</taxon>
        <taxon>Gnathifera</taxon>
        <taxon>Rotifera</taxon>
        <taxon>Eurotatoria</taxon>
        <taxon>Bdelloidea</taxon>
        <taxon>Philodinida</taxon>
        <taxon>Philodinidae</taxon>
        <taxon>Rotaria</taxon>
    </lineage>
</organism>
<dbReference type="Proteomes" id="UP000663869">
    <property type="component" value="Unassembled WGS sequence"/>
</dbReference>
<protein>
    <recommendedName>
        <fullName evidence="1">MULE transposase domain-containing protein</fullName>
    </recommendedName>
</protein>
<sequence length="386" mass="44884">MTSTANSLSFLVSSKDKRYWICQESVRTAYVHTNIDNIFKKSSGDHNHLCEPEVVKVKQFRSKLKNRDVQETTAIGKIYEEEIIKSRLSTRTLATLPLVQELQPGLLCARRQLTPVLSSSSSFEIPDSYQCFFYVGFPCVFGILPDRKRITYQELFKILKDFAISINRKFEPTRILSDFESGLISAIANEFSAAVHNGCFFHYTQAIFRRIRALGLTTLYFQNSEIRSCCRKLMALALLPIDKIESSFHSLRVKSSTMVNQELHQLFLYFNHQWLVNVPLKIWNVYGCHHRTNNNCEGFHNRLNQRIQKSHPNIWMFIKLLQTEECRFRHLLLQMNAGAQARKKVPVANMIQKRIDTLYDRYNGDEMDVDQLLDGLSLTIAKQKRQ</sequence>
<dbReference type="AlphaFoldDB" id="A0A818GBB7"/>
<gene>
    <name evidence="2" type="ORF">FME351_LOCUS16016</name>
</gene>
<evidence type="ECO:0000313" key="2">
    <source>
        <dbReference type="EMBL" id="CAF3488853.1"/>
    </source>
</evidence>
<feature type="domain" description="MULE transposase" evidence="1">
    <location>
        <begin position="137"/>
        <end position="204"/>
    </location>
</feature>
<reference evidence="2" key="1">
    <citation type="submission" date="2021-02" db="EMBL/GenBank/DDBJ databases">
        <authorList>
            <person name="Nowell W R."/>
        </authorList>
    </citation>
    <scope>NUCLEOTIDE SEQUENCE</scope>
</reference>
<dbReference type="EMBL" id="CAJNYU010001972">
    <property type="protein sequence ID" value="CAF3488853.1"/>
    <property type="molecule type" value="Genomic_DNA"/>
</dbReference>
<comment type="caution">
    <text evidence="2">The sequence shown here is derived from an EMBL/GenBank/DDBJ whole genome shotgun (WGS) entry which is preliminary data.</text>
</comment>
<dbReference type="InterPro" id="IPR018289">
    <property type="entry name" value="MULE_transposase_dom"/>
</dbReference>